<protein>
    <submittedName>
        <fullName evidence="2">Uncharacterized protein</fullName>
    </submittedName>
</protein>
<proteinExistence type="predicted"/>
<keyword evidence="3" id="KW-1185">Reference proteome</keyword>
<keyword evidence="1" id="KW-0472">Membrane</keyword>
<name>A0A9E2W9S2_9BACT</name>
<reference evidence="2" key="1">
    <citation type="submission" date="2021-06" db="EMBL/GenBank/DDBJ databases">
        <authorList>
            <person name="Huq M.A."/>
        </authorList>
    </citation>
    <scope>NUCLEOTIDE SEQUENCE</scope>
    <source>
        <strain evidence="2">MAH-26</strain>
    </source>
</reference>
<dbReference type="EMBL" id="JAHSPG010000018">
    <property type="protein sequence ID" value="MBV4360511.1"/>
    <property type="molecule type" value="Genomic_DNA"/>
</dbReference>
<sequence>MHPITKKRIESFLSIVGIIALSTIVFTPGLCWLFFDKELGQFFTFLDGHSKAMASLLKIVVVISGIILLAAPIVIVCFIYTATKEHLYDKRSLKRFRFRLGIQNVKRLSLKIGMPAFNTNFTNNDIDHFIKNELDKLQIHLIERRDEYLSMYNNGPLFLTEARDRLKDKMSKLLDYQDEVILSMHAELHLEIIDKIRHYQMQMKDGSQNDKVATDRSKYYSNELEDFYTDIYTAFTKRLADLNGQLQTLSDDHFDSLQNLSNMLSKY</sequence>
<keyword evidence="1" id="KW-0812">Transmembrane</keyword>
<dbReference type="RefSeq" id="WP_217794961.1">
    <property type="nucleotide sequence ID" value="NZ_JAHSPG010000018.1"/>
</dbReference>
<organism evidence="2 3">
    <name type="scientific">Pinibacter aurantiacus</name>
    <dbReference type="NCBI Taxonomy" id="2851599"/>
    <lineage>
        <taxon>Bacteria</taxon>
        <taxon>Pseudomonadati</taxon>
        <taxon>Bacteroidota</taxon>
        <taxon>Chitinophagia</taxon>
        <taxon>Chitinophagales</taxon>
        <taxon>Chitinophagaceae</taxon>
        <taxon>Pinibacter</taxon>
    </lineage>
</organism>
<dbReference type="Proteomes" id="UP000812270">
    <property type="component" value="Unassembled WGS sequence"/>
</dbReference>
<evidence type="ECO:0000313" key="2">
    <source>
        <dbReference type="EMBL" id="MBV4360511.1"/>
    </source>
</evidence>
<accession>A0A9E2W9S2</accession>
<feature type="transmembrane region" description="Helical" evidence="1">
    <location>
        <begin position="12"/>
        <end position="35"/>
    </location>
</feature>
<comment type="caution">
    <text evidence="2">The sequence shown here is derived from an EMBL/GenBank/DDBJ whole genome shotgun (WGS) entry which is preliminary data.</text>
</comment>
<evidence type="ECO:0000313" key="3">
    <source>
        <dbReference type="Proteomes" id="UP000812270"/>
    </source>
</evidence>
<gene>
    <name evidence="2" type="ORF">KTO63_25330</name>
</gene>
<keyword evidence="1" id="KW-1133">Transmembrane helix</keyword>
<feature type="transmembrane region" description="Helical" evidence="1">
    <location>
        <begin position="55"/>
        <end position="82"/>
    </location>
</feature>
<evidence type="ECO:0000256" key="1">
    <source>
        <dbReference type="SAM" id="Phobius"/>
    </source>
</evidence>
<dbReference type="AlphaFoldDB" id="A0A9E2W9S2"/>